<evidence type="ECO:0000313" key="1">
    <source>
        <dbReference type="EMBL" id="TCP63865.1"/>
    </source>
</evidence>
<dbReference type="Gene3D" id="1.25.10.10">
    <property type="entry name" value="Leucine-rich Repeat Variant"/>
    <property type="match status" value="1"/>
</dbReference>
<dbReference type="EMBL" id="SLXT01000014">
    <property type="protein sequence ID" value="TCP63865.1"/>
    <property type="molecule type" value="Genomic_DNA"/>
</dbReference>
<dbReference type="OrthoDB" id="2082868at2"/>
<dbReference type="Pfam" id="PF13646">
    <property type="entry name" value="HEAT_2"/>
    <property type="match status" value="1"/>
</dbReference>
<reference evidence="1 2" key="1">
    <citation type="submission" date="2019-03" db="EMBL/GenBank/DDBJ databases">
        <title>Genomic Encyclopedia of Type Strains, Phase IV (KMG-IV): sequencing the most valuable type-strain genomes for metagenomic binning, comparative biology and taxonomic classification.</title>
        <authorList>
            <person name="Goeker M."/>
        </authorList>
    </citation>
    <scope>NUCLEOTIDE SEQUENCE [LARGE SCALE GENOMIC DNA]</scope>
    <source>
        <strain evidence="1 2">DSM 11170</strain>
    </source>
</reference>
<proteinExistence type="predicted"/>
<dbReference type="InterPro" id="IPR016024">
    <property type="entry name" value="ARM-type_fold"/>
</dbReference>
<dbReference type="Proteomes" id="UP000294813">
    <property type="component" value="Unassembled WGS sequence"/>
</dbReference>
<accession>A0A4R2RXM2</accession>
<sequence length="339" mass="37415">MRGNDWLETVMADIKGWWHRVWRKKQPTCDIADPAALVASFLNGLLRGIAPDRERLMAILYQPLADRSRWWLAAVRKLAADEGKLTAAQGDSAWRLARILFLPSYWQAILKGPHPELKEELLEVWGLMAVPDVAPLLRTAVMDRVPTVGLVAAMDYARWPGPEVTAFFLELLLAEGGPWLDRSGRALALRRQTEGIDIWLGLLQLARDERENVRARAWAVVTSFGPLAEAEEATVGAAVDDGLMEALQDPSVPVRIRALEALGSVARPSLVRQAVAQLSNGDGRIRVEAVRALGRLALLNLLAPEDRQLAYAGVAACLHDDDYRVVGHAQQVLPYLVEG</sequence>
<dbReference type="AlphaFoldDB" id="A0A4R2RXM2"/>
<dbReference type="InterPro" id="IPR011989">
    <property type="entry name" value="ARM-like"/>
</dbReference>
<dbReference type="SUPFAM" id="SSF48371">
    <property type="entry name" value="ARM repeat"/>
    <property type="match status" value="1"/>
</dbReference>
<protein>
    <submittedName>
        <fullName evidence="1">HEAT repeat protein</fullName>
    </submittedName>
</protein>
<gene>
    <name evidence="1" type="ORF">EDD73_11412</name>
</gene>
<evidence type="ECO:0000313" key="2">
    <source>
        <dbReference type="Proteomes" id="UP000294813"/>
    </source>
</evidence>
<keyword evidence="2" id="KW-1185">Reference proteome</keyword>
<organism evidence="1 2">
    <name type="scientific">Heliophilum fasciatum</name>
    <dbReference type="NCBI Taxonomy" id="35700"/>
    <lineage>
        <taxon>Bacteria</taxon>
        <taxon>Bacillati</taxon>
        <taxon>Bacillota</taxon>
        <taxon>Clostridia</taxon>
        <taxon>Eubacteriales</taxon>
        <taxon>Heliobacteriaceae</taxon>
        <taxon>Heliophilum</taxon>
    </lineage>
</organism>
<comment type="caution">
    <text evidence="1">The sequence shown here is derived from an EMBL/GenBank/DDBJ whole genome shotgun (WGS) entry which is preliminary data.</text>
</comment>
<name>A0A4R2RXM2_9FIRM</name>